<dbReference type="SUPFAM" id="SSF81872">
    <property type="entry name" value="BRCA2 helical domain"/>
    <property type="match status" value="1"/>
</dbReference>
<dbReference type="Pfam" id="PF09169">
    <property type="entry name" value="BRCA-2_helical"/>
    <property type="match status" value="1"/>
</dbReference>
<accession>F0WWW8</accession>
<dbReference type="GO" id="GO:0003677">
    <property type="term" value="F:DNA binding"/>
    <property type="evidence" value="ECO:0007669"/>
    <property type="project" value="UniProtKB-KW"/>
</dbReference>
<protein>
    <submittedName>
        <fullName evidence="9">Uncharacterized protein AlNc14C335G10729</fullName>
    </submittedName>
</protein>
<evidence type="ECO:0000256" key="3">
    <source>
        <dbReference type="ARBA" id="ARBA00023125"/>
    </source>
</evidence>
<dbReference type="SUPFAM" id="SSF50249">
    <property type="entry name" value="Nucleic acid-binding proteins"/>
    <property type="match status" value="2"/>
</dbReference>
<keyword evidence="3" id="KW-0238">DNA-binding</keyword>
<proteinExistence type="predicted"/>
<dbReference type="PROSITE" id="PS50138">
    <property type="entry name" value="BRCA2_REPEAT"/>
    <property type="match status" value="1"/>
</dbReference>
<dbReference type="InterPro" id="IPR015252">
    <property type="entry name" value="BRCA2_hlx"/>
</dbReference>
<dbReference type="PANTHER" id="PTHR11289">
    <property type="entry name" value="BREAST CANCER TYPE 2 SUSCEPTIBILITY PROTEIN BRCA2"/>
    <property type="match status" value="1"/>
</dbReference>
<dbReference type="InterPro" id="IPR012340">
    <property type="entry name" value="NA-bd_OB-fold"/>
</dbReference>
<dbReference type="InterPro" id="IPR015525">
    <property type="entry name" value="BRCA2"/>
</dbReference>
<dbReference type="PANTHER" id="PTHR11289:SF0">
    <property type="entry name" value="BREAST CANCER TYPE 2 SUSCEPTIBILITY PROTEIN"/>
    <property type="match status" value="1"/>
</dbReference>
<evidence type="ECO:0000256" key="2">
    <source>
        <dbReference type="ARBA" id="ARBA00022763"/>
    </source>
</evidence>
<feature type="domain" description="BRCA2 OB1" evidence="7">
    <location>
        <begin position="1024"/>
        <end position="1165"/>
    </location>
</feature>
<dbReference type="InterPro" id="IPR036315">
    <property type="entry name" value="BRCA2_hlx_sf"/>
</dbReference>
<dbReference type="EMBL" id="FR824380">
    <property type="protein sequence ID" value="CCA25953.1"/>
    <property type="molecule type" value="Genomic_DNA"/>
</dbReference>
<evidence type="ECO:0000259" key="8">
    <source>
        <dbReference type="Pfam" id="PF09169"/>
    </source>
</evidence>
<dbReference type="InterPro" id="IPR002093">
    <property type="entry name" value="BRCA2_repeat"/>
</dbReference>
<reference evidence="9" key="2">
    <citation type="submission" date="2011-02" db="EMBL/GenBank/DDBJ databases">
        <authorList>
            <person name="MacLean D."/>
        </authorList>
    </citation>
    <scope>NUCLEOTIDE SEQUENCE</scope>
</reference>
<feature type="compositionally biased region" description="Basic and acidic residues" evidence="6">
    <location>
        <begin position="108"/>
        <end position="146"/>
    </location>
</feature>
<dbReference type="GO" id="GO:0006355">
    <property type="term" value="P:regulation of DNA-templated transcription"/>
    <property type="evidence" value="ECO:0007669"/>
    <property type="project" value="TreeGrafter"/>
</dbReference>
<evidence type="ECO:0000313" key="9">
    <source>
        <dbReference type="EMBL" id="CCA25953.1"/>
    </source>
</evidence>
<dbReference type="GO" id="GO:0000724">
    <property type="term" value="P:double-strand break repair via homologous recombination"/>
    <property type="evidence" value="ECO:0007669"/>
    <property type="project" value="InterPro"/>
</dbReference>
<feature type="compositionally biased region" description="Basic and acidic residues" evidence="6">
    <location>
        <begin position="542"/>
        <end position="556"/>
    </location>
</feature>
<feature type="region of interest" description="Disordered" evidence="6">
    <location>
        <begin position="107"/>
        <end position="152"/>
    </location>
</feature>
<keyword evidence="5" id="KW-0234">DNA repair</keyword>
<evidence type="ECO:0000256" key="1">
    <source>
        <dbReference type="ARBA" id="ARBA00022737"/>
    </source>
</evidence>
<keyword evidence="1" id="KW-0677">Repeat</keyword>
<dbReference type="InterPro" id="IPR015187">
    <property type="entry name" value="BRCA2_OB_1"/>
</dbReference>
<evidence type="ECO:0000256" key="6">
    <source>
        <dbReference type="SAM" id="MobiDB-lite"/>
    </source>
</evidence>
<name>F0WWW8_9STRA</name>
<evidence type="ECO:0000256" key="5">
    <source>
        <dbReference type="ARBA" id="ARBA00023204"/>
    </source>
</evidence>
<reference evidence="9" key="1">
    <citation type="journal article" date="2011" name="PLoS Biol.">
        <title>Gene gain and loss during evolution of obligate parasitism in the white rust pathogen of Arabidopsis thaliana.</title>
        <authorList>
            <person name="Kemen E."/>
            <person name="Gardiner A."/>
            <person name="Schultz-Larsen T."/>
            <person name="Kemen A.C."/>
            <person name="Balmuth A.L."/>
            <person name="Robert-Seilaniantz A."/>
            <person name="Bailey K."/>
            <person name="Holub E."/>
            <person name="Studholme D.J."/>
            <person name="Maclean D."/>
            <person name="Jones J.D."/>
        </authorList>
    </citation>
    <scope>NUCLEOTIDE SEQUENCE</scope>
</reference>
<keyword evidence="4" id="KW-0233">DNA recombination</keyword>
<dbReference type="HOGENOM" id="CLU_241458_0_0_1"/>
<organism evidence="9">
    <name type="scientific">Albugo laibachii Nc14</name>
    <dbReference type="NCBI Taxonomy" id="890382"/>
    <lineage>
        <taxon>Eukaryota</taxon>
        <taxon>Sar</taxon>
        <taxon>Stramenopiles</taxon>
        <taxon>Oomycota</taxon>
        <taxon>Peronosporomycetes</taxon>
        <taxon>Albuginales</taxon>
        <taxon>Albuginaceae</taxon>
        <taxon>Albugo</taxon>
    </lineage>
</organism>
<keyword evidence="2" id="KW-0227">DNA damage</keyword>
<evidence type="ECO:0000256" key="4">
    <source>
        <dbReference type="ARBA" id="ARBA00023172"/>
    </source>
</evidence>
<evidence type="ECO:0000259" key="7">
    <source>
        <dbReference type="Pfam" id="PF09103"/>
    </source>
</evidence>
<sequence>MYINKQNKWNSVFLALPCDECDFFEQAMECERQKDNVFERLMANGSTGMKRKKGTFAGENDRNQQLRKIRKEGRRFGPQNGAVSLDVQQSNVLQRVPFDAIDMCGDSDSEKNGFDSVEHVTEEERDRLDTDRDGKLELEKSSERKNSSQKGCVSSFRDALERRFREVRAETQKGIVSRYPQHSGGKNSTMECTLEGKNETKYERGVEMLVTKTLESDITQAKSDHLKAMNELKTNELDAVVLPHDKPVEESSVEKSSSCGLGSVLLKGIQNRHKVGISAEHRLDSGFTTKTGRKIAIDADVFAKRIALLDEIEQQHSVNDSIKASSTFLQNGPEVAHKQYTGEDTIVNKCTRSESISQDNPTSSTLAMTNAYDSGVVPTESLQVCPTRFGEEGLKSFTHQAGNLNGSEAISQIGYGRKLRVETASSEKSRIMLRSQCVDTSIEAGPSPVKFDDSIARNGLNCNADGERGMSYSDGSVLKPIIKDSSIGRFSHGTSTTLFMTGRGRNVTVTTKSLEKSRFIMEDAEKNVASSTETPKTGGADKLVDTGMGRKDGISADNRESSFVNIANGTRKPTILSVKIPELNQVDTLFATGSGRKVVISAESLERSRARMENSLNEVAIPPTIRPELDQVDTLFATGSGRKVVISAESMERSRARMENGETDMGSALVEKPVSNQVDTLFATGSGRKVVISAESLESSRLEFRTFDKSASLIQNQVDTLITQKATRSSNDNTLLIQDTETTESRQTVVQASVSSIRKGWQSDSVCNYWTPHKNGVCSYTISPTDRKIVFSQSTEQQIGNTLPHTPATLHINFQLKRPSECKKANFGDLKKLSKRFKAPTQQKNQSDVKIACKAVAKPKRQPASKSTQLSDLPYRIQHKHRLQKLALQASSTPQPSSSTVERIQLLRSVEADRSINVIFESCDTETDDSCIFRVRRQWTDVYEKTDFVGPKEIFQLMVEKRWLLDSVDLYRWFCNQYRWIVFLCAQMELAFPQHLCGKYLTLVQIIFQMHQRYKREVYNCQRPILRKILNGDASPSNCLVLLVAAVLPSGSGEVETDDTGVDRLTLVLTDGWYAIYAVPDELLGVPLRRLHQKADLLGKKIIMWNADLQCGGEGSEPLENELHQIDSAWKNPFSVAGSTAEHKKAFYILRYNSTRLGSYGLSLGPEYFGSRDQKAKRKSKISNWLLSSIPLPSLQVGGGIVRSIRIFVTHISPLLHMQIKEGAIGPRVLTDCQLAPFREIRWELSQLDEDRNEKAALPTPFIQLRGLCSHYKRQPNQTTDCVASLTVWRPTEDILQKVVEGNEYFVTNVAVNWKNDSHSRDTGFLKLSTTKRSAFEIITDGDEYARTHTLQTCKLIREIKVTPANAQLATVCVVVIFAGEPVEENSKTLQGGLIQRTYRQHIFVTDSSCEIASVRVSSTSVMTGSKSASTEANPRCRLSSTQWFRRARNCWQERKVLYIKGLQISHRDNQLHLLDCELCDFTEVCLNPTGPSSPHRHMARLKSLVSMDNRRGKLFQTQLVRMTQYIEQVVFHKNVRSTSALMDNSRVLRVRVLKLFQYRPPLEDHLKQNLHGCAYVIPSDWNGMASSISLLYFGESQLRELFVITGGCERTDRLEASNLDTIFRKMRRSEGNTMLLVRMCTRPYLQNECRLFPWQRNLDINVVDKTFWAHFLDFEDLDGMD</sequence>
<dbReference type="Gene3D" id="2.40.50.140">
    <property type="entry name" value="Nucleic acid-binding proteins"/>
    <property type="match status" value="2"/>
</dbReference>
<gene>
    <name evidence="9" type="primary">AlNc14C335G10729</name>
    <name evidence="9" type="ORF">ALNC14_120970</name>
</gene>
<dbReference type="Pfam" id="PF09103">
    <property type="entry name" value="BRCA-2_OB1"/>
    <property type="match status" value="1"/>
</dbReference>
<feature type="region of interest" description="Disordered" evidence="6">
    <location>
        <begin position="525"/>
        <end position="556"/>
    </location>
</feature>
<feature type="domain" description="Breast cancer type 2 susceptibility protein helical" evidence="8">
    <location>
        <begin position="971"/>
        <end position="1021"/>
    </location>
</feature>